<feature type="signal peptide" evidence="1">
    <location>
        <begin position="1"/>
        <end position="18"/>
    </location>
</feature>
<gene>
    <name evidence="2" type="ORF">SAMN04488095_2145</name>
</gene>
<evidence type="ECO:0000256" key="1">
    <source>
        <dbReference type="SAM" id="SignalP"/>
    </source>
</evidence>
<feature type="chain" id="PRO_5011538331" description="Dihydrodipicolinate reductase" evidence="1">
    <location>
        <begin position="19"/>
        <end position="114"/>
    </location>
</feature>
<evidence type="ECO:0008006" key="4">
    <source>
        <dbReference type="Google" id="ProtNLM"/>
    </source>
</evidence>
<reference evidence="2 3" key="1">
    <citation type="submission" date="2016-10" db="EMBL/GenBank/DDBJ databases">
        <authorList>
            <person name="de Groot N.N."/>
        </authorList>
    </citation>
    <scope>NUCLEOTIDE SEQUENCE [LARGE SCALE GENOMIC DNA]</scope>
    <source>
        <strain evidence="2 3">DSM 19073</strain>
    </source>
</reference>
<proteinExistence type="predicted"/>
<sequence>MRMIAVFLTFLLPTQALAFEPITNRDAFVNLLSDRALTRTGITLDVTPDGMIRGRAFGVRVSGEWQWRDGYFCRTLFHGPRDLGANCQLVQVNGNTLRFTLDKGAGDYADLSLR</sequence>
<dbReference type="EMBL" id="FORA01000002">
    <property type="protein sequence ID" value="SFJ08244.1"/>
    <property type="molecule type" value="Genomic_DNA"/>
</dbReference>
<dbReference type="AlphaFoldDB" id="A0A1I3NG39"/>
<organism evidence="2 3">
    <name type="scientific">Jannaschia pohangensis</name>
    <dbReference type="NCBI Taxonomy" id="390807"/>
    <lineage>
        <taxon>Bacteria</taxon>
        <taxon>Pseudomonadati</taxon>
        <taxon>Pseudomonadota</taxon>
        <taxon>Alphaproteobacteria</taxon>
        <taxon>Rhodobacterales</taxon>
        <taxon>Roseobacteraceae</taxon>
        <taxon>Jannaschia</taxon>
    </lineage>
</organism>
<dbReference type="STRING" id="390807.SAMN04488095_2145"/>
<accession>A0A1I3NG39</accession>
<dbReference type="Proteomes" id="UP000199110">
    <property type="component" value="Unassembled WGS sequence"/>
</dbReference>
<evidence type="ECO:0000313" key="2">
    <source>
        <dbReference type="EMBL" id="SFJ08244.1"/>
    </source>
</evidence>
<dbReference type="OrthoDB" id="7874348at2"/>
<name>A0A1I3NG39_9RHOB</name>
<protein>
    <recommendedName>
        <fullName evidence="4">Dihydrodipicolinate reductase</fullName>
    </recommendedName>
</protein>
<keyword evidence="3" id="KW-1185">Reference proteome</keyword>
<evidence type="ECO:0000313" key="3">
    <source>
        <dbReference type="Proteomes" id="UP000199110"/>
    </source>
</evidence>
<keyword evidence="1" id="KW-0732">Signal</keyword>